<dbReference type="PANTHER" id="PTHR24349">
    <property type="entry name" value="SERINE/THREONINE-PROTEIN KINASE"/>
    <property type="match status" value="1"/>
</dbReference>
<accession>A0A8J5EL04</accession>
<protein>
    <recommendedName>
        <fullName evidence="6">Protein kinase domain-containing protein</fullName>
    </recommendedName>
</protein>
<evidence type="ECO:0000259" key="6">
    <source>
        <dbReference type="PROSITE" id="PS50011"/>
    </source>
</evidence>
<keyword evidence="8" id="KW-1185">Reference proteome</keyword>
<keyword evidence="5" id="KW-0067">ATP-binding</keyword>
<dbReference type="EMBL" id="JACMSC010000106">
    <property type="protein sequence ID" value="KAG6466909.1"/>
    <property type="molecule type" value="Genomic_DNA"/>
</dbReference>
<dbReference type="GO" id="GO:0005524">
    <property type="term" value="F:ATP binding"/>
    <property type="evidence" value="ECO:0007669"/>
    <property type="project" value="UniProtKB-KW"/>
</dbReference>
<evidence type="ECO:0000313" key="8">
    <source>
        <dbReference type="Proteomes" id="UP000734854"/>
    </source>
</evidence>
<dbReference type="Proteomes" id="UP000734854">
    <property type="component" value="Unassembled WGS sequence"/>
</dbReference>
<dbReference type="Pfam" id="PF00069">
    <property type="entry name" value="Pkinase"/>
    <property type="match status" value="1"/>
</dbReference>
<dbReference type="GO" id="GO:0004674">
    <property type="term" value="F:protein serine/threonine kinase activity"/>
    <property type="evidence" value="ECO:0007669"/>
    <property type="project" value="UniProtKB-KW"/>
</dbReference>
<dbReference type="SUPFAM" id="SSF56112">
    <property type="entry name" value="Protein kinase-like (PK-like)"/>
    <property type="match status" value="1"/>
</dbReference>
<proteinExistence type="predicted"/>
<evidence type="ECO:0000256" key="4">
    <source>
        <dbReference type="ARBA" id="ARBA00022777"/>
    </source>
</evidence>
<keyword evidence="3" id="KW-0547">Nucleotide-binding</keyword>
<evidence type="ECO:0000256" key="3">
    <source>
        <dbReference type="ARBA" id="ARBA00022741"/>
    </source>
</evidence>
<reference evidence="7 8" key="1">
    <citation type="submission" date="2020-08" db="EMBL/GenBank/DDBJ databases">
        <title>Plant Genome Project.</title>
        <authorList>
            <person name="Zhang R.-G."/>
        </authorList>
    </citation>
    <scope>NUCLEOTIDE SEQUENCE [LARGE SCALE GENOMIC DNA]</scope>
    <source>
        <tissue evidence="7">Rhizome</tissue>
    </source>
</reference>
<feature type="domain" description="Protein kinase" evidence="6">
    <location>
        <begin position="19"/>
        <end position="174"/>
    </location>
</feature>
<evidence type="ECO:0000256" key="2">
    <source>
        <dbReference type="ARBA" id="ARBA00022679"/>
    </source>
</evidence>
<dbReference type="InterPro" id="IPR050205">
    <property type="entry name" value="CDPK_Ser/Thr_kinases"/>
</dbReference>
<evidence type="ECO:0000313" key="7">
    <source>
        <dbReference type="EMBL" id="KAG6466909.1"/>
    </source>
</evidence>
<dbReference type="AlphaFoldDB" id="A0A8J5EL04"/>
<dbReference type="InterPro" id="IPR000719">
    <property type="entry name" value="Prot_kinase_dom"/>
</dbReference>
<comment type="caution">
    <text evidence="7">The sequence shown here is derived from an EMBL/GenBank/DDBJ whole genome shotgun (WGS) entry which is preliminary data.</text>
</comment>
<dbReference type="InterPro" id="IPR011009">
    <property type="entry name" value="Kinase-like_dom_sf"/>
</dbReference>
<gene>
    <name evidence="7" type="ORF">ZIOFF_075280</name>
</gene>
<dbReference type="Gene3D" id="1.10.510.10">
    <property type="entry name" value="Transferase(Phosphotransferase) domain 1"/>
    <property type="match status" value="1"/>
</dbReference>
<evidence type="ECO:0000256" key="5">
    <source>
        <dbReference type="ARBA" id="ARBA00022840"/>
    </source>
</evidence>
<dbReference type="SMART" id="SM00220">
    <property type="entry name" value="S_TKc"/>
    <property type="match status" value="1"/>
</dbReference>
<name>A0A8J5EL04_ZINOF</name>
<keyword evidence="2" id="KW-0808">Transferase</keyword>
<sequence length="174" mass="19580">MAAVLSGDARVVGGIEEKYVLDRELCLREFGVTYLCLDHFIGELLACKSISMRKLRTTVDVEDVRREVAIMRHLPRNSNIVNLWEACEDDGVVNLVMELCEGGELFDRIVARGHYSERVAAVVMKTIVEDVFMIREFLPQFLVLELGATWAEKGGCLLLLLPSKMDCEALHNGH</sequence>
<organism evidence="7 8">
    <name type="scientific">Zingiber officinale</name>
    <name type="common">Ginger</name>
    <name type="synonym">Amomum zingiber</name>
    <dbReference type="NCBI Taxonomy" id="94328"/>
    <lineage>
        <taxon>Eukaryota</taxon>
        <taxon>Viridiplantae</taxon>
        <taxon>Streptophyta</taxon>
        <taxon>Embryophyta</taxon>
        <taxon>Tracheophyta</taxon>
        <taxon>Spermatophyta</taxon>
        <taxon>Magnoliopsida</taxon>
        <taxon>Liliopsida</taxon>
        <taxon>Zingiberales</taxon>
        <taxon>Zingiberaceae</taxon>
        <taxon>Zingiber</taxon>
    </lineage>
</organism>
<evidence type="ECO:0000256" key="1">
    <source>
        <dbReference type="ARBA" id="ARBA00022527"/>
    </source>
</evidence>
<keyword evidence="1" id="KW-0723">Serine/threonine-protein kinase</keyword>
<dbReference type="PROSITE" id="PS50011">
    <property type="entry name" value="PROTEIN_KINASE_DOM"/>
    <property type="match status" value="1"/>
</dbReference>
<keyword evidence="4" id="KW-0418">Kinase</keyword>